<dbReference type="PROSITE" id="PS51782">
    <property type="entry name" value="LYSM"/>
    <property type="match status" value="1"/>
</dbReference>
<dbReference type="SUPFAM" id="SSF54106">
    <property type="entry name" value="LysM domain"/>
    <property type="match status" value="1"/>
</dbReference>
<feature type="transmembrane region" description="Helical" evidence="1">
    <location>
        <begin position="181"/>
        <end position="205"/>
    </location>
</feature>
<gene>
    <name evidence="3" type="ORF">CYJ26_02265</name>
</gene>
<protein>
    <recommendedName>
        <fullName evidence="2">LysM domain-containing protein</fullName>
    </recommendedName>
</protein>
<reference evidence="3 4" key="1">
    <citation type="submission" date="2017-12" db="EMBL/GenBank/DDBJ databases">
        <title>Phylogenetic diversity of female urinary microbiome.</title>
        <authorList>
            <person name="Thomas-White K."/>
            <person name="Wolfe A.J."/>
        </authorList>
    </citation>
    <scope>NUCLEOTIDE SEQUENCE [LARGE SCALE GENOMIC DNA]</scope>
    <source>
        <strain evidence="3 4">UMB0319</strain>
    </source>
</reference>
<dbReference type="AlphaFoldDB" id="A0A2I1KVR7"/>
<dbReference type="InterPro" id="IPR018392">
    <property type="entry name" value="LysM"/>
</dbReference>
<accession>A0A2I1KVR7</accession>
<keyword evidence="1" id="KW-0472">Membrane</keyword>
<evidence type="ECO:0000259" key="2">
    <source>
        <dbReference type="PROSITE" id="PS51782"/>
    </source>
</evidence>
<dbReference type="Gene3D" id="3.10.350.10">
    <property type="entry name" value="LysM domain"/>
    <property type="match status" value="1"/>
</dbReference>
<dbReference type="Pfam" id="PF01476">
    <property type="entry name" value="LysM"/>
    <property type="match status" value="1"/>
</dbReference>
<dbReference type="Proteomes" id="UP000234778">
    <property type="component" value="Unassembled WGS sequence"/>
</dbReference>
<evidence type="ECO:0000256" key="1">
    <source>
        <dbReference type="SAM" id="Phobius"/>
    </source>
</evidence>
<dbReference type="CDD" id="cd00118">
    <property type="entry name" value="LysM"/>
    <property type="match status" value="1"/>
</dbReference>
<name>A0A2I1KVR7_9ACTO</name>
<organism evidence="3 4">
    <name type="scientific">Actinomyces urogenitalis</name>
    <dbReference type="NCBI Taxonomy" id="103621"/>
    <lineage>
        <taxon>Bacteria</taxon>
        <taxon>Bacillati</taxon>
        <taxon>Actinomycetota</taxon>
        <taxon>Actinomycetes</taxon>
        <taxon>Actinomycetales</taxon>
        <taxon>Actinomycetaceae</taxon>
        <taxon>Actinomyces</taxon>
    </lineage>
</organism>
<dbReference type="SMART" id="SM00257">
    <property type="entry name" value="LysM"/>
    <property type="match status" value="1"/>
</dbReference>
<evidence type="ECO:0000313" key="4">
    <source>
        <dbReference type="Proteomes" id="UP000234778"/>
    </source>
</evidence>
<dbReference type="EMBL" id="PKHA01000001">
    <property type="protein sequence ID" value="PKY99726.1"/>
    <property type="molecule type" value="Genomic_DNA"/>
</dbReference>
<keyword evidence="1" id="KW-0812">Transmembrane</keyword>
<keyword evidence="1" id="KW-1133">Transmembrane helix</keyword>
<comment type="caution">
    <text evidence="3">The sequence shown here is derived from an EMBL/GenBank/DDBJ whole genome shotgun (WGS) entry which is preliminary data.</text>
</comment>
<feature type="domain" description="LysM" evidence="2">
    <location>
        <begin position="212"/>
        <end position="260"/>
    </location>
</feature>
<dbReference type="InterPro" id="IPR036779">
    <property type="entry name" value="LysM_dom_sf"/>
</dbReference>
<sequence length="263" mass="26855">MFQEELMSALAVPPSPRLRAASAASAEAAVAQRLEGVRAGRPHLRLVTPDFVPEQASTSRGAKPVGPAPVKIGQRATKRAEAVAGSQTSSSAAVTRERPAALAAASLQELAPRHPAVRAQRRCGEAGSVSVAQESVERGQVRLGSVARPARACEEHARVGLAQASTVQESRQAVPAALRRLVVLACAAVLGALLVAGGIVLSGLISEPVAGGTTTVQQGESLWDIASATGAQDVSAAVSQIVELNNLESTTLQPGQTLILPAS</sequence>
<proteinExistence type="predicted"/>
<evidence type="ECO:0000313" key="3">
    <source>
        <dbReference type="EMBL" id="PKY99726.1"/>
    </source>
</evidence>